<evidence type="ECO:0000313" key="4">
    <source>
        <dbReference type="Proteomes" id="UP000521872"/>
    </source>
</evidence>
<feature type="compositionally biased region" description="Basic and acidic residues" evidence="1">
    <location>
        <begin position="530"/>
        <end position="551"/>
    </location>
</feature>
<proteinExistence type="predicted"/>
<dbReference type="Pfam" id="PF17667">
    <property type="entry name" value="Pkinase_fungal"/>
    <property type="match status" value="1"/>
</dbReference>
<feature type="region of interest" description="Disordered" evidence="1">
    <location>
        <begin position="1"/>
        <end position="26"/>
    </location>
</feature>
<dbReference type="InterPro" id="IPR040976">
    <property type="entry name" value="Pkinase_fungal"/>
</dbReference>
<accession>A0A8H4VT26</accession>
<reference evidence="3 4" key="1">
    <citation type="submission" date="2019-12" db="EMBL/GenBank/DDBJ databases">
        <authorList>
            <person name="Floudas D."/>
            <person name="Bentzer J."/>
            <person name="Ahren D."/>
            <person name="Johansson T."/>
            <person name="Persson P."/>
            <person name="Tunlid A."/>
        </authorList>
    </citation>
    <scope>NUCLEOTIDE SEQUENCE [LARGE SCALE GENOMIC DNA]</scope>
    <source>
        <strain evidence="3 4">CBS 102.39</strain>
    </source>
</reference>
<dbReference type="AlphaFoldDB" id="A0A8H4VT26"/>
<evidence type="ECO:0000256" key="1">
    <source>
        <dbReference type="SAM" id="MobiDB-lite"/>
    </source>
</evidence>
<feature type="region of interest" description="Disordered" evidence="1">
    <location>
        <begin position="530"/>
        <end position="558"/>
    </location>
</feature>
<comment type="caution">
    <text evidence="3">The sequence shown here is derived from an EMBL/GenBank/DDBJ whole genome shotgun (WGS) entry which is preliminary data.</text>
</comment>
<dbReference type="PANTHER" id="PTHR38248:SF2">
    <property type="entry name" value="FUNK1 11"/>
    <property type="match status" value="1"/>
</dbReference>
<evidence type="ECO:0000313" key="3">
    <source>
        <dbReference type="EMBL" id="KAF4619305.1"/>
    </source>
</evidence>
<dbReference type="InterPro" id="IPR011009">
    <property type="entry name" value="Kinase-like_dom_sf"/>
</dbReference>
<dbReference type="Proteomes" id="UP000521872">
    <property type="component" value="Unassembled WGS sequence"/>
</dbReference>
<dbReference type="Gene3D" id="1.10.510.10">
    <property type="entry name" value="Transferase(Phosphotransferase) domain 1"/>
    <property type="match status" value="1"/>
</dbReference>
<name>A0A8H4VT26_9AGAR</name>
<organism evidence="3 4">
    <name type="scientific">Agrocybe pediades</name>
    <dbReference type="NCBI Taxonomy" id="84607"/>
    <lineage>
        <taxon>Eukaryota</taxon>
        <taxon>Fungi</taxon>
        <taxon>Dikarya</taxon>
        <taxon>Basidiomycota</taxon>
        <taxon>Agaricomycotina</taxon>
        <taxon>Agaricomycetes</taxon>
        <taxon>Agaricomycetidae</taxon>
        <taxon>Agaricales</taxon>
        <taxon>Agaricineae</taxon>
        <taxon>Strophariaceae</taxon>
        <taxon>Agrocybe</taxon>
    </lineage>
</organism>
<feature type="domain" description="Fungal-type protein kinase" evidence="2">
    <location>
        <begin position="21"/>
        <end position="392"/>
    </location>
</feature>
<dbReference type="PANTHER" id="PTHR38248">
    <property type="entry name" value="FUNK1 6"/>
    <property type="match status" value="1"/>
</dbReference>
<gene>
    <name evidence="3" type="ORF">D9613_004748</name>
</gene>
<sequence length="558" mass="63608">MALRMTPVSDSGTSSHGTSVEKDDHEEHCQAPFALEDARGKDCARCMDELLSYAKTILNHQHRTHVFMIQMAGTHARFIRFDRGGAVVSAPFDYSQRGDLLLAFLWRFSRSNEETKGRDPTVSRATAVETVLAKEKLSKWIQEDGNDWPVYKLIIQDQDFDRSTVLERRKMEVLVWAPVAQPTSVAGNATRGYIGYDACSDKVVFVKDSWRSTEPVMEKETDTLRTINSAGITERVPVLLCGDDLEGVWQSTVSARYLQGKWSVGNQRRCSRRTHTRFATDKVGTPLEEFENSKDFLKAVYNAFRAHRDVYEKCNILHCDVSLGNILVDTDGKGFLNDWDLARAIEAIETGPERTFRAGTWRFMSACLVGRPDKVHTLQDDIESFFWVVTYTIIRFLHSSYTSDLTTVIKVIFDEYRSGSVGRRIGGLGKLSHLSSFCYPRTLIVSNNPPMSRFYERFRMLLIAYLEFERDVRISLPETPSARRRDWERQLYSALRTQIPSSPLASHEPVGSLFAEILVVNGWPPNDSSHDYFSESSTKAEDEGKESDSSIKLRRRRL</sequence>
<keyword evidence="4" id="KW-1185">Reference proteome</keyword>
<feature type="compositionally biased region" description="Polar residues" evidence="1">
    <location>
        <begin position="8"/>
        <end position="18"/>
    </location>
</feature>
<dbReference type="SUPFAM" id="SSF56112">
    <property type="entry name" value="Protein kinase-like (PK-like)"/>
    <property type="match status" value="1"/>
</dbReference>
<protein>
    <recommendedName>
        <fullName evidence="2">Fungal-type protein kinase domain-containing protein</fullName>
    </recommendedName>
</protein>
<evidence type="ECO:0000259" key="2">
    <source>
        <dbReference type="Pfam" id="PF17667"/>
    </source>
</evidence>
<dbReference type="EMBL" id="JAACJL010000016">
    <property type="protein sequence ID" value="KAF4619305.1"/>
    <property type="molecule type" value="Genomic_DNA"/>
</dbReference>